<feature type="non-terminal residue" evidence="1">
    <location>
        <position position="1"/>
    </location>
</feature>
<gene>
    <name evidence="1" type="ORF">S12H4_40708</name>
</gene>
<reference evidence="1" key="1">
    <citation type="journal article" date="2014" name="Front. Microbiol.">
        <title>High frequency of phylogenetically diverse reductive dehalogenase-homologous genes in deep subseafloor sedimentary metagenomes.</title>
        <authorList>
            <person name="Kawai M."/>
            <person name="Futagami T."/>
            <person name="Toyoda A."/>
            <person name="Takaki Y."/>
            <person name="Nishi S."/>
            <person name="Hori S."/>
            <person name="Arai W."/>
            <person name="Tsubouchi T."/>
            <person name="Morono Y."/>
            <person name="Uchiyama I."/>
            <person name="Ito T."/>
            <person name="Fujiyama A."/>
            <person name="Inagaki F."/>
            <person name="Takami H."/>
        </authorList>
    </citation>
    <scope>NUCLEOTIDE SEQUENCE</scope>
    <source>
        <strain evidence="1">Expedition CK06-06</strain>
    </source>
</reference>
<sequence length="109" mass="12402">LVITAEGTDVPKELPPGQFPLTALMSWFNGLGNYEAKIHVDFPDGDSFDSPTLPFYLDSLDKVHNQIVRLVIPVKRQGVYWFNFVLGDEIKSRVPLRVIYQRKQLGEAQ</sequence>
<accession>X1USA5</accession>
<evidence type="ECO:0000313" key="1">
    <source>
        <dbReference type="EMBL" id="GAI95229.1"/>
    </source>
</evidence>
<organism evidence="1">
    <name type="scientific">marine sediment metagenome</name>
    <dbReference type="NCBI Taxonomy" id="412755"/>
    <lineage>
        <taxon>unclassified sequences</taxon>
        <taxon>metagenomes</taxon>
        <taxon>ecological metagenomes</taxon>
    </lineage>
</organism>
<name>X1USA5_9ZZZZ</name>
<proteinExistence type="predicted"/>
<dbReference type="EMBL" id="BARW01024729">
    <property type="protein sequence ID" value="GAI95229.1"/>
    <property type="molecule type" value="Genomic_DNA"/>
</dbReference>
<dbReference type="AlphaFoldDB" id="X1USA5"/>
<protein>
    <submittedName>
        <fullName evidence="1">Uncharacterized protein</fullName>
    </submittedName>
</protein>
<comment type="caution">
    <text evidence="1">The sequence shown here is derived from an EMBL/GenBank/DDBJ whole genome shotgun (WGS) entry which is preliminary data.</text>
</comment>